<accession>J9CTB4</accession>
<dbReference type="EMBL" id="AMCI01002153">
    <property type="protein sequence ID" value="EJX03456.1"/>
    <property type="molecule type" value="Genomic_DNA"/>
</dbReference>
<gene>
    <name evidence="1" type="ORF">EVA_08440</name>
</gene>
<feature type="non-terminal residue" evidence="1">
    <location>
        <position position="1"/>
    </location>
</feature>
<reference evidence="1" key="1">
    <citation type="journal article" date="2012" name="PLoS ONE">
        <title>Gene sets for utilization of primary and secondary nutrition supplies in the distal gut of endangered iberian lynx.</title>
        <authorList>
            <person name="Alcaide M."/>
            <person name="Messina E."/>
            <person name="Richter M."/>
            <person name="Bargiela R."/>
            <person name="Peplies J."/>
            <person name="Huws S.A."/>
            <person name="Newbold C.J."/>
            <person name="Golyshin P.N."/>
            <person name="Simon M.A."/>
            <person name="Lopez G."/>
            <person name="Yakimov M.M."/>
            <person name="Ferrer M."/>
        </authorList>
    </citation>
    <scope>NUCLEOTIDE SEQUENCE</scope>
</reference>
<name>J9CTB4_9ZZZZ</name>
<comment type="caution">
    <text evidence="1">The sequence shown here is derived from an EMBL/GenBank/DDBJ whole genome shotgun (WGS) entry which is preliminary data.</text>
</comment>
<evidence type="ECO:0000313" key="1">
    <source>
        <dbReference type="EMBL" id="EJX03456.1"/>
    </source>
</evidence>
<organism evidence="1">
    <name type="scientific">gut metagenome</name>
    <dbReference type="NCBI Taxonomy" id="749906"/>
    <lineage>
        <taxon>unclassified sequences</taxon>
        <taxon>metagenomes</taxon>
        <taxon>organismal metagenomes</taxon>
    </lineage>
</organism>
<protein>
    <submittedName>
        <fullName evidence="1">Uncharacterized protein</fullName>
    </submittedName>
</protein>
<dbReference type="AlphaFoldDB" id="J9CTB4"/>
<proteinExistence type="predicted"/>
<sequence>LLLFKRSLGVIFKRENKEATPTTYTEQKRVGYPVASLVGYPFCRHRNPL</sequence>